<dbReference type="InterPro" id="IPR017850">
    <property type="entry name" value="Alkaline_phosphatase_core_sf"/>
</dbReference>
<comment type="caution">
    <text evidence="10">The sequence shown here is derived from an EMBL/GenBank/DDBJ whole genome shotgun (WGS) entry which is preliminary data.</text>
</comment>
<feature type="signal peptide" evidence="7">
    <location>
        <begin position="1"/>
        <end position="23"/>
    </location>
</feature>
<sequence>MKIFHRFRRQVSCLLIICSLLPAALVAESEPDPIEPRVHPLFSNRMVLQRNQPVPVWGHASPGTEMTVEFGGQLVRTQTGSDGRWLLFLEPMKASGEGRTLKITDSSGEPDIELVDVLVGDVWVCAGQSNMAQTMDRYLIWDKVKKGFTNPNIRLFKIKQGGVARDGPSTEIVSDPFFKVSWQPCVPEFAAKFSAAASFFGMELECLTGVPLGLLYANRGATSASCWLPHEVLEGNPAYSRFLSPQNPNYTPSKFNPDAILAPSRLYNGTIHPLAPFAIRGVIWYQGESDSRWSWLYADLFSDVIRSWRKLWGYDFPFLYVQLAPHADVKWDNAGDVRALIREAQQQVLEDVPGTAMVVITDAGEAEDIHPQAKDIPGKRLARLAASLDIETIDAGFPSFKHLKVRGNRASLRFDHVSGGLQTQRVAMNVERGHFPGEGPDAVVAEADTLVGFEVCGPDRVFHPAKATIVLPDTVEVYSPDVLDVTAVRYGWANFPLCNLYGGNGMPASPFRTRVAEVANKADPGLVEVCESLPVSKPNILLIIADDLNTALSGYGHPQCKTPNLDRLAAEGTRFTRAYCQYPLCGPSRASLMSGRYPLSNGVTDNSGVLKADIPTLPQLFRESGYWTGRVSKIFHMGVPGHIYTGDDGLDHPESWTERYNVSVMEALTPGKAEDVMLEDSTPHYNEYREKWQAVAGKGGKLFINHGNHQGDDFVIVEADVGDEQLADGVAANKTIELLKERASDKEPFFLAVGFVRPHVPFVAPRRSFDRYPVDEMQVPEVSMDDLDDVPGSAKKRTNAAKFQLSEEAQRKSMRGYYASVSYMDEQVGRLIDTLDTVGLRDSTIVVFLSDHGYHLGEHTMWQKLSLFEESIRTPLIVSIPGQTLVNGKCASIVELIDIYPTIAEIAGLDAPEEIQGQSFVPLLKDADADLGHKDALIQVGLDFCLRTSKWAFMRYSARGDGINEFMLYDMQEDPEQFTNLVGNRDYSEIEGFLRKRLEERIQSAKTPVHSIKDPQ</sequence>
<organism evidence="10 11">
    <name type="scientific">Oceanipulchritudo coccoides</name>
    <dbReference type="NCBI Taxonomy" id="2706888"/>
    <lineage>
        <taxon>Bacteria</taxon>
        <taxon>Pseudomonadati</taxon>
        <taxon>Verrucomicrobiota</taxon>
        <taxon>Opitutia</taxon>
        <taxon>Puniceicoccales</taxon>
        <taxon>Oceanipulchritudinaceae</taxon>
        <taxon>Oceanipulchritudo</taxon>
    </lineage>
</organism>
<keyword evidence="5 10" id="KW-0378">Hydrolase</keyword>
<dbReference type="InterPro" id="IPR005181">
    <property type="entry name" value="SASA"/>
</dbReference>
<dbReference type="PANTHER" id="PTHR45953:SF1">
    <property type="entry name" value="IDURONATE 2-SULFATASE"/>
    <property type="match status" value="1"/>
</dbReference>
<name>A0A6B2M1D4_9BACT</name>
<evidence type="ECO:0000256" key="2">
    <source>
        <dbReference type="ARBA" id="ARBA00008779"/>
    </source>
</evidence>
<proteinExistence type="inferred from homology"/>
<keyword evidence="11" id="KW-1185">Reference proteome</keyword>
<feature type="chain" id="PRO_5025521394" evidence="7">
    <location>
        <begin position="24"/>
        <end position="1016"/>
    </location>
</feature>
<evidence type="ECO:0000256" key="4">
    <source>
        <dbReference type="ARBA" id="ARBA00022729"/>
    </source>
</evidence>
<reference evidence="10 11" key="1">
    <citation type="submission" date="2020-02" db="EMBL/GenBank/DDBJ databases">
        <title>Albibacoteraceae fam. nov., the first described family within the subdivision 4 Verrucomicrobia.</title>
        <authorList>
            <person name="Xi F."/>
        </authorList>
    </citation>
    <scope>NUCLEOTIDE SEQUENCE [LARGE SCALE GENOMIC DNA]</scope>
    <source>
        <strain evidence="10 11">CK1056</strain>
    </source>
</reference>
<evidence type="ECO:0000313" key="11">
    <source>
        <dbReference type="Proteomes" id="UP000478417"/>
    </source>
</evidence>
<dbReference type="EMBL" id="JAAGNX010000001">
    <property type="protein sequence ID" value="NDV61595.1"/>
    <property type="molecule type" value="Genomic_DNA"/>
</dbReference>
<dbReference type="CDD" id="cd16030">
    <property type="entry name" value="iduronate-2-sulfatase"/>
    <property type="match status" value="1"/>
</dbReference>
<evidence type="ECO:0000256" key="3">
    <source>
        <dbReference type="ARBA" id="ARBA00022723"/>
    </source>
</evidence>
<comment type="cofactor">
    <cofactor evidence="1">
        <name>Ca(2+)</name>
        <dbReference type="ChEBI" id="CHEBI:29108"/>
    </cofactor>
</comment>
<evidence type="ECO:0000259" key="9">
    <source>
        <dbReference type="Pfam" id="PF03629"/>
    </source>
</evidence>
<comment type="similarity">
    <text evidence="2">Belongs to the sulfatase family.</text>
</comment>
<dbReference type="SUPFAM" id="SSF53649">
    <property type="entry name" value="Alkaline phosphatase-like"/>
    <property type="match status" value="1"/>
</dbReference>
<dbReference type="InterPro" id="IPR036514">
    <property type="entry name" value="SGNH_hydro_sf"/>
</dbReference>
<feature type="domain" description="Sulfatase N-terminal" evidence="8">
    <location>
        <begin position="538"/>
        <end position="908"/>
    </location>
</feature>
<keyword evidence="3" id="KW-0479">Metal-binding</keyword>
<dbReference type="Gene3D" id="3.40.720.10">
    <property type="entry name" value="Alkaline Phosphatase, subunit A"/>
    <property type="match status" value="1"/>
</dbReference>
<evidence type="ECO:0000256" key="7">
    <source>
        <dbReference type="SAM" id="SignalP"/>
    </source>
</evidence>
<dbReference type="PANTHER" id="PTHR45953">
    <property type="entry name" value="IDURONATE 2-SULFATASE"/>
    <property type="match status" value="1"/>
</dbReference>
<dbReference type="Pfam" id="PF00884">
    <property type="entry name" value="Sulfatase"/>
    <property type="match status" value="1"/>
</dbReference>
<dbReference type="Pfam" id="PF03629">
    <property type="entry name" value="SASA"/>
    <property type="match status" value="1"/>
</dbReference>
<evidence type="ECO:0000259" key="8">
    <source>
        <dbReference type="Pfam" id="PF00884"/>
    </source>
</evidence>
<dbReference type="SUPFAM" id="SSF52266">
    <property type="entry name" value="SGNH hydrolase"/>
    <property type="match status" value="1"/>
</dbReference>
<dbReference type="InterPro" id="IPR000917">
    <property type="entry name" value="Sulfatase_N"/>
</dbReference>
<evidence type="ECO:0000256" key="5">
    <source>
        <dbReference type="ARBA" id="ARBA00022801"/>
    </source>
</evidence>
<accession>A0A6B2M1D4</accession>
<dbReference type="InterPro" id="IPR035874">
    <property type="entry name" value="IDS"/>
</dbReference>
<feature type="domain" description="Sialate O-acetylesterase" evidence="9">
    <location>
        <begin position="120"/>
        <end position="382"/>
    </location>
</feature>
<keyword evidence="10" id="KW-0808">Transferase</keyword>
<dbReference type="GO" id="GO:0016740">
    <property type="term" value="F:transferase activity"/>
    <property type="evidence" value="ECO:0007669"/>
    <property type="project" value="UniProtKB-KW"/>
</dbReference>
<dbReference type="AlphaFoldDB" id="A0A6B2M1D4"/>
<evidence type="ECO:0000256" key="1">
    <source>
        <dbReference type="ARBA" id="ARBA00001913"/>
    </source>
</evidence>
<dbReference type="Gene3D" id="3.40.50.1110">
    <property type="entry name" value="SGNH hydrolase"/>
    <property type="match status" value="1"/>
</dbReference>
<dbReference type="GO" id="GO:0004423">
    <property type="term" value="F:iduronate-2-sulfatase activity"/>
    <property type="evidence" value="ECO:0007669"/>
    <property type="project" value="InterPro"/>
</dbReference>
<dbReference type="RefSeq" id="WP_163962672.1">
    <property type="nucleotide sequence ID" value="NZ_JAAGNX010000001.1"/>
</dbReference>
<dbReference type="Proteomes" id="UP000478417">
    <property type="component" value="Unassembled WGS sequence"/>
</dbReference>
<keyword evidence="6" id="KW-0106">Calcium</keyword>
<keyword evidence="4 7" id="KW-0732">Signal</keyword>
<evidence type="ECO:0000256" key="6">
    <source>
        <dbReference type="ARBA" id="ARBA00022837"/>
    </source>
</evidence>
<evidence type="ECO:0000313" key="10">
    <source>
        <dbReference type="EMBL" id="NDV61595.1"/>
    </source>
</evidence>
<gene>
    <name evidence="10" type="ORF">G0Q06_03950</name>
</gene>
<dbReference type="GO" id="GO:0005737">
    <property type="term" value="C:cytoplasm"/>
    <property type="evidence" value="ECO:0007669"/>
    <property type="project" value="TreeGrafter"/>
</dbReference>
<dbReference type="GO" id="GO:0046872">
    <property type="term" value="F:metal ion binding"/>
    <property type="evidence" value="ECO:0007669"/>
    <property type="project" value="UniProtKB-KW"/>
</dbReference>
<protein>
    <submittedName>
        <fullName evidence="10">Sulfatase-like hydrolase/transferase</fullName>
    </submittedName>
</protein>